<accession>A0ABR3M8A0</accession>
<proteinExistence type="predicted"/>
<gene>
    <name evidence="1" type="ORF">QQF64_008313</name>
</gene>
<reference evidence="1 2" key="1">
    <citation type="submission" date="2023-09" db="EMBL/GenBank/DDBJ databases">
        <authorList>
            <person name="Wang M."/>
        </authorList>
    </citation>
    <scope>NUCLEOTIDE SEQUENCE [LARGE SCALE GENOMIC DNA]</scope>
    <source>
        <strain evidence="1">GT-2023</strain>
        <tissue evidence="1">Liver</tissue>
    </source>
</reference>
<sequence length="77" mass="8592">MTPTLEISFPNPNTYIHAMSTLCMRSLSRCKKRRRNYVLFPDTGNAVNSVARENGTVNPLPSILASPAVPKINQYVQ</sequence>
<dbReference type="Proteomes" id="UP001558613">
    <property type="component" value="Unassembled WGS sequence"/>
</dbReference>
<organism evidence="1 2">
    <name type="scientific">Cirrhinus molitorella</name>
    <name type="common">mud carp</name>
    <dbReference type="NCBI Taxonomy" id="172907"/>
    <lineage>
        <taxon>Eukaryota</taxon>
        <taxon>Metazoa</taxon>
        <taxon>Chordata</taxon>
        <taxon>Craniata</taxon>
        <taxon>Vertebrata</taxon>
        <taxon>Euteleostomi</taxon>
        <taxon>Actinopterygii</taxon>
        <taxon>Neopterygii</taxon>
        <taxon>Teleostei</taxon>
        <taxon>Ostariophysi</taxon>
        <taxon>Cypriniformes</taxon>
        <taxon>Cyprinidae</taxon>
        <taxon>Labeoninae</taxon>
        <taxon>Labeonini</taxon>
        <taxon>Cirrhinus</taxon>
    </lineage>
</organism>
<dbReference type="EMBL" id="JAYMGO010000015">
    <property type="protein sequence ID" value="KAL1260486.1"/>
    <property type="molecule type" value="Genomic_DNA"/>
</dbReference>
<evidence type="ECO:0000313" key="1">
    <source>
        <dbReference type="EMBL" id="KAL1260486.1"/>
    </source>
</evidence>
<comment type="caution">
    <text evidence="1">The sequence shown here is derived from an EMBL/GenBank/DDBJ whole genome shotgun (WGS) entry which is preliminary data.</text>
</comment>
<evidence type="ECO:0000313" key="2">
    <source>
        <dbReference type="Proteomes" id="UP001558613"/>
    </source>
</evidence>
<keyword evidence="2" id="KW-1185">Reference proteome</keyword>
<name>A0ABR3M8A0_9TELE</name>
<protein>
    <submittedName>
        <fullName evidence="1">Uncharacterized protein</fullName>
    </submittedName>
</protein>